<keyword evidence="1" id="KW-1133">Transmembrane helix</keyword>
<dbReference type="Proteomes" id="UP001470230">
    <property type="component" value="Unassembled WGS sequence"/>
</dbReference>
<feature type="transmembrane region" description="Helical" evidence="1">
    <location>
        <begin position="37"/>
        <end position="58"/>
    </location>
</feature>
<keyword evidence="1" id="KW-0472">Membrane</keyword>
<gene>
    <name evidence="2" type="ORF">M9Y10_039073</name>
</gene>
<dbReference type="EMBL" id="JAPFFF010000006">
    <property type="protein sequence ID" value="KAK8888013.1"/>
    <property type="molecule type" value="Genomic_DNA"/>
</dbReference>
<reference evidence="2 3" key="1">
    <citation type="submission" date="2024-04" db="EMBL/GenBank/DDBJ databases">
        <title>Tritrichomonas musculus Genome.</title>
        <authorList>
            <person name="Alves-Ferreira E."/>
            <person name="Grigg M."/>
            <person name="Lorenzi H."/>
            <person name="Galac M."/>
        </authorList>
    </citation>
    <scope>NUCLEOTIDE SEQUENCE [LARGE SCALE GENOMIC DNA]</scope>
    <source>
        <strain evidence="2 3">EAF2021</strain>
    </source>
</reference>
<evidence type="ECO:0000313" key="2">
    <source>
        <dbReference type="EMBL" id="KAK8888013.1"/>
    </source>
</evidence>
<comment type="caution">
    <text evidence="2">The sequence shown here is derived from an EMBL/GenBank/DDBJ whole genome shotgun (WGS) entry which is preliminary data.</text>
</comment>
<dbReference type="SUPFAM" id="SSF103473">
    <property type="entry name" value="MFS general substrate transporter"/>
    <property type="match status" value="1"/>
</dbReference>
<protein>
    <recommendedName>
        <fullName evidence="4">Transmembrane protein 218</fullName>
    </recommendedName>
</protein>
<keyword evidence="3" id="KW-1185">Reference proteome</keyword>
<accession>A0ABR2KAV3</accession>
<evidence type="ECO:0000313" key="3">
    <source>
        <dbReference type="Proteomes" id="UP001470230"/>
    </source>
</evidence>
<sequence>MAKVGSLGAGTLSIIILVIILIIFLILYVCKIRGMKYVFWIYLALLIITIIVLFTLPLEKERLDTEEKGSYNKQFPQLLSFGIAIFIGLITSIVLYFYVVLLHEDIALVVPNYS</sequence>
<proteinExistence type="predicted"/>
<dbReference type="InterPro" id="IPR036259">
    <property type="entry name" value="MFS_trans_sf"/>
</dbReference>
<feature type="transmembrane region" description="Helical" evidence="1">
    <location>
        <begin position="78"/>
        <end position="101"/>
    </location>
</feature>
<keyword evidence="1" id="KW-0812">Transmembrane</keyword>
<evidence type="ECO:0008006" key="4">
    <source>
        <dbReference type="Google" id="ProtNLM"/>
    </source>
</evidence>
<evidence type="ECO:0000256" key="1">
    <source>
        <dbReference type="SAM" id="Phobius"/>
    </source>
</evidence>
<feature type="transmembrane region" description="Helical" evidence="1">
    <location>
        <begin position="6"/>
        <end position="30"/>
    </location>
</feature>
<name>A0ABR2KAV3_9EUKA</name>
<organism evidence="2 3">
    <name type="scientific">Tritrichomonas musculus</name>
    <dbReference type="NCBI Taxonomy" id="1915356"/>
    <lineage>
        <taxon>Eukaryota</taxon>
        <taxon>Metamonada</taxon>
        <taxon>Parabasalia</taxon>
        <taxon>Tritrichomonadida</taxon>
        <taxon>Tritrichomonadidae</taxon>
        <taxon>Tritrichomonas</taxon>
    </lineage>
</organism>